<dbReference type="GeneID" id="103513632"/>
<dbReference type="InterPro" id="IPR031821">
    <property type="entry name" value="SOSSC"/>
</dbReference>
<dbReference type="GO" id="GO:0006281">
    <property type="term" value="P:DNA repair"/>
    <property type="evidence" value="ECO:0007669"/>
    <property type="project" value="InterPro"/>
</dbReference>
<dbReference type="KEGG" id="dci:103513632"/>
<comment type="similarity">
    <text evidence="1">Belongs to the SOSS-C family.</text>
</comment>
<dbReference type="GO" id="GO:0070876">
    <property type="term" value="C:SOSS complex"/>
    <property type="evidence" value="ECO:0007669"/>
    <property type="project" value="InterPro"/>
</dbReference>
<dbReference type="OMA" id="VMETQHM"/>
<dbReference type="PANTHER" id="PTHR31526">
    <property type="entry name" value="SOSS COMPLEX SUBUNIT C"/>
    <property type="match status" value="1"/>
</dbReference>
<name>A0A1S3DA40_DIACI</name>
<dbReference type="PaxDb" id="121845-A0A1S3DA40"/>
<organism evidence="2 3">
    <name type="scientific">Diaphorina citri</name>
    <name type="common">Asian citrus psyllid</name>
    <dbReference type="NCBI Taxonomy" id="121845"/>
    <lineage>
        <taxon>Eukaryota</taxon>
        <taxon>Metazoa</taxon>
        <taxon>Ecdysozoa</taxon>
        <taxon>Arthropoda</taxon>
        <taxon>Hexapoda</taxon>
        <taxon>Insecta</taxon>
        <taxon>Pterygota</taxon>
        <taxon>Neoptera</taxon>
        <taxon>Paraneoptera</taxon>
        <taxon>Hemiptera</taxon>
        <taxon>Sternorrhyncha</taxon>
        <taxon>Psylloidea</taxon>
        <taxon>Psyllidae</taxon>
        <taxon>Diaphorininae</taxon>
        <taxon>Diaphorina</taxon>
    </lineage>
</organism>
<proteinExistence type="inferred from homology"/>
<sequence length="86" mass="9489">MSSFQAANRELQNRKILEDLQMKKQLLLKQGAAPNSPPISNSMSADQLQHQRAALITANAQSTGFYITQDSSFGNIVLPVLPRYDA</sequence>
<evidence type="ECO:0000313" key="3">
    <source>
        <dbReference type="RefSeq" id="XP_008476700.1"/>
    </source>
</evidence>
<evidence type="ECO:0000313" key="2">
    <source>
        <dbReference type="Proteomes" id="UP000079169"/>
    </source>
</evidence>
<dbReference type="AlphaFoldDB" id="A0A1S3DA40"/>
<evidence type="ECO:0000256" key="1">
    <source>
        <dbReference type="ARBA" id="ARBA00007829"/>
    </source>
</evidence>
<keyword evidence="2" id="KW-1185">Reference proteome</keyword>
<reference evidence="3" key="1">
    <citation type="submission" date="2025-08" db="UniProtKB">
        <authorList>
            <consortium name="RefSeq"/>
        </authorList>
    </citation>
    <scope>IDENTIFICATION</scope>
</reference>
<dbReference type="Pfam" id="PF15925">
    <property type="entry name" value="SOSSC"/>
    <property type="match status" value="1"/>
</dbReference>
<dbReference type="Proteomes" id="UP000079169">
    <property type="component" value="Unplaced"/>
</dbReference>
<dbReference type="STRING" id="121845.A0A1S3DA40"/>
<dbReference type="PANTHER" id="PTHR31526:SF2">
    <property type="entry name" value="SOSS COMPLEX SUBUNIT C"/>
    <property type="match status" value="1"/>
</dbReference>
<gene>
    <name evidence="3" type="primary">LOC103513632</name>
</gene>
<dbReference type="OrthoDB" id="419617at2759"/>
<dbReference type="RefSeq" id="XP_008476700.1">
    <property type="nucleotide sequence ID" value="XM_008478478.2"/>
</dbReference>
<protein>
    <submittedName>
        <fullName evidence="3">SOSS complex subunit C</fullName>
    </submittedName>
</protein>
<accession>A0A1S3DA40</accession>
<dbReference type="GO" id="GO:0005654">
    <property type="term" value="C:nucleoplasm"/>
    <property type="evidence" value="ECO:0007669"/>
    <property type="project" value="TreeGrafter"/>
</dbReference>